<keyword evidence="4" id="KW-0393">Immunoglobulin domain</keyword>
<keyword evidence="5" id="KW-1279">T cell receptor</keyword>
<evidence type="ECO:0000313" key="9">
    <source>
        <dbReference type="RefSeq" id="XP_042575094.1"/>
    </source>
</evidence>
<evidence type="ECO:0000256" key="4">
    <source>
        <dbReference type="ARBA" id="ARBA00023319"/>
    </source>
</evidence>
<sequence>MEKLMIIMLFFSAQDFVCWGQDRVEQPSGEMAANKGDPVTLHCNYSTSATNVYIYWYKQLPNRSPTFMLSVFSFGTGTTVDEFKDRFFPTLNSKSKTVQLMIKNLHVSDSAVYYCALQPTVTETCNFSKERLKQQGVRTALLHVFIQFYLIYRSMLILMMTHWKKYLVLFISYFLECKSEDAVHQNIRVETADEGAAVIINCLYTTTDPRPTLFWYQQKVNGFPKYMLSTYGNNEEEFKKRFNASLNTQTKSVPLTIKNLRVSDSAVYYCALKPTVTETYSTLIQKLCVSN</sequence>
<keyword evidence="6" id="KW-0812">Transmembrane</keyword>
<feature type="domain" description="Ig-like" evidence="8">
    <location>
        <begin position="194"/>
        <end position="281"/>
    </location>
</feature>
<dbReference type="PANTHER" id="PTHR19367:SF18">
    <property type="entry name" value="T CELL RECEPTOR ALPHA VARIABLE 16"/>
    <property type="match status" value="1"/>
</dbReference>
<keyword evidence="6" id="KW-0472">Membrane</keyword>
<keyword evidence="3" id="KW-0675">Receptor</keyword>
<feature type="signal peptide" evidence="7">
    <location>
        <begin position="1"/>
        <end position="20"/>
    </location>
</feature>
<evidence type="ECO:0000256" key="6">
    <source>
        <dbReference type="SAM" id="Phobius"/>
    </source>
</evidence>
<dbReference type="OrthoDB" id="9631130at2759"/>
<feature type="transmembrane region" description="Helical" evidence="6">
    <location>
        <begin position="140"/>
        <end position="160"/>
    </location>
</feature>
<reference evidence="9" key="1">
    <citation type="submission" date="2025-08" db="UniProtKB">
        <authorList>
            <consortium name="RefSeq"/>
        </authorList>
    </citation>
    <scope>IDENTIFICATION</scope>
    <source>
        <tissue evidence="9">Muscle</tissue>
    </source>
</reference>
<protein>
    <submittedName>
        <fullName evidence="9">Uncharacterized protein LOC122136304</fullName>
    </submittedName>
</protein>
<evidence type="ECO:0000259" key="8">
    <source>
        <dbReference type="PROSITE" id="PS50835"/>
    </source>
</evidence>
<dbReference type="SMART" id="SM00406">
    <property type="entry name" value="IGv"/>
    <property type="match status" value="2"/>
</dbReference>
<feature type="chain" id="PRO_5040284565" evidence="7">
    <location>
        <begin position="21"/>
        <end position="291"/>
    </location>
</feature>
<dbReference type="Pfam" id="PF07686">
    <property type="entry name" value="V-set"/>
    <property type="match status" value="2"/>
</dbReference>
<accession>A0A9Q9ZV43</accession>
<gene>
    <name evidence="9" type="primary">LOC122136304</name>
</gene>
<dbReference type="Proteomes" id="UP001155660">
    <property type="component" value="Chromosome B2"/>
</dbReference>
<dbReference type="SMART" id="SM00409">
    <property type="entry name" value="IG"/>
    <property type="match status" value="2"/>
</dbReference>
<feature type="domain" description="Ig-like" evidence="8">
    <location>
        <begin position="22"/>
        <end position="128"/>
    </location>
</feature>
<name>A0A9Q9ZV43_CYPCA</name>
<keyword evidence="6" id="KW-1133">Transmembrane helix</keyword>
<organism evidence="9">
    <name type="scientific">Cyprinus carpio</name>
    <name type="common">Common carp</name>
    <dbReference type="NCBI Taxonomy" id="7962"/>
    <lineage>
        <taxon>Eukaryota</taxon>
        <taxon>Metazoa</taxon>
        <taxon>Chordata</taxon>
        <taxon>Craniata</taxon>
        <taxon>Vertebrata</taxon>
        <taxon>Euteleostomi</taxon>
        <taxon>Actinopterygii</taxon>
        <taxon>Neopterygii</taxon>
        <taxon>Teleostei</taxon>
        <taxon>Ostariophysi</taxon>
        <taxon>Cypriniformes</taxon>
        <taxon>Cyprinidae</taxon>
        <taxon>Cyprininae</taxon>
        <taxon>Cyprinus</taxon>
    </lineage>
</organism>
<dbReference type="GO" id="GO:0002250">
    <property type="term" value="P:adaptive immune response"/>
    <property type="evidence" value="ECO:0007669"/>
    <property type="project" value="UniProtKB-KW"/>
</dbReference>
<keyword evidence="1 7" id="KW-0732">Signal</keyword>
<dbReference type="RefSeq" id="XP_042575094.1">
    <property type="nucleotide sequence ID" value="XM_042719160.1"/>
</dbReference>
<dbReference type="InterPro" id="IPR003599">
    <property type="entry name" value="Ig_sub"/>
</dbReference>
<evidence type="ECO:0000256" key="7">
    <source>
        <dbReference type="SAM" id="SignalP"/>
    </source>
</evidence>
<dbReference type="AlphaFoldDB" id="A0A9Q9ZV43"/>
<evidence type="ECO:0000256" key="5">
    <source>
        <dbReference type="ARBA" id="ARBA00043266"/>
    </source>
</evidence>
<dbReference type="InterPro" id="IPR007110">
    <property type="entry name" value="Ig-like_dom"/>
</dbReference>
<dbReference type="KEGG" id="ccar:122136304"/>
<proteinExistence type="predicted"/>
<dbReference type="GeneID" id="122136304"/>
<dbReference type="GO" id="GO:0042101">
    <property type="term" value="C:T cell receptor complex"/>
    <property type="evidence" value="ECO:0007669"/>
    <property type="project" value="UniProtKB-KW"/>
</dbReference>
<evidence type="ECO:0000256" key="2">
    <source>
        <dbReference type="ARBA" id="ARBA00023130"/>
    </source>
</evidence>
<keyword evidence="2" id="KW-1064">Adaptive immunity</keyword>
<evidence type="ECO:0000256" key="1">
    <source>
        <dbReference type="ARBA" id="ARBA00022729"/>
    </source>
</evidence>
<dbReference type="InterPro" id="IPR013106">
    <property type="entry name" value="Ig_V-set"/>
</dbReference>
<keyword evidence="5" id="KW-0391">Immunity</keyword>
<dbReference type="PANTHER" id="PTHR19367">
    <property type="entry name" value="T-CELL RECEPTOR ALPHA CHAIN V REGION"/>
    <property type="match status" value="1"/>
</dbReference>
<dbReference type="InterPro" id="IPR051287">
    <property type="entry name" value="TCR_variable_region"/>
</dbReference>
<evidence type="ECO:0000256" key="3">
    <source>
        <dbReference type="ARBA" id="ARBA00023170"/>
    </source>
</evidence>
<dbReference type="PROSITE" id="PS50835">
    <property type="entry name" value="IG_LIKE"/>
    <property type="match status" value="2"/>
</dbReference>